<comment type="similarity">
    <text evidence="6">Belongs to the NFYC/HAP5 subunit family.</text>
</comment>
<evidence type="ECO:0000313" key="9">
    <source>
        <dbReference type="EMBL" id="KXS14347.1"/>
    </source>
</evidence>
<dbReference type="GO" id="GO:0000978">
    <property type="term" value="F:RNA polymerase II cis-regulatory region sequence-specific DNA binding"/>
    <property type="evidence" value="ECO:0007669"/>
    <property type="project" value="TreeGrafter"/>
</dbReference>
<evidence type="ECO:0000256" key="4">
    <source>
        <dbReference type="ARBA" id="ARBA00023163"/>
    </source>
</evidence>
<dbReference type="SUPFAM" id="SSF47113">
    <property type="entry name" value="Histone-fold"/>
    <property type="match status" value="1"/>
</dbReference>
<dbReference type="EMBL" id="KQ965770">
    <property type="protein sequence ID" value="KXS14347.1"/>
    <property type="molecule type" value="Genomic_DNA"/>
</dbReference>
<proteinExistence type="inferred from homology"/>
<feature type="region of interest" description="Disordered" evidence="7">
    <location>
        <begin position="109"/>
        <end position="134"/>
    </location>
</feature>
<feature type="compositionally biased region" description="Polar residues" evidence="7">
    <location>
        <begin position="113"/>
        <end position="125"/>
    </location>
</feature>
<comment type="subcellular location">
    <subcellularLocation>
        <location evidence="1">Nucleus</location>
    </subcellularLocation>
</comment>
<dbReference type="GO" id="GO:0046982">
    <property type="term" value="F:protein heterodimerization activity"/>
    <property type="evidence" value="ECO:0007669"/>
    <property type="project" value="InterPro"/>
</dbReference>
<keyword evidence="2" id="KW-0805">Transcription regulation</keyword>
<dbReference type="InterPro" id="IPR003958">
    <property type="entry name" value="CBFA_NFYB_domain"/>
</dbReference>
<evidence type="ECO:0000256" key="6">
    <source>
        <dbReference type="ARBA" id="ARBA00038129"/>
    </source>
</evidence>
<accession>A0A139AC59</accession>
<dbReference type="InterPro" id="IPR050568">
    <property type="entry name" value="Transcr_DNA_Rep_Reg"/>
</dbReference>
<evidence type="ECO:0000256" key="2">
    <source>
        <dbReference type="ARBA" id="ARBA00023015"/>
    </source>
</evidence>
<dbReference type="GO" id="GO:0016602">
    <property type="term" value="C:CCAAT-binding factor complex"/>
    <property type="evidence" value="ECO:0007669"/>
    <property type="project" value="TreeGrafter"/>
</dbReference>
<keyword evidence="4" id="KW-0804">Transcription</keyword>
<evidence type="ECO:0000313" key="10">
    <source>
        <dbReference type="Proteomes" id="UP000070544"/>
    </source>
</evidence>
<reference evidence="9 10" key="1">
    <citation type="journal article" date="2015" name="Genome Biol. Evol.">
        <title>Phylogenomic analyses indicate that early fungi evolved digesting cell walls of algal ancestors of land plants.</title>
        <authorList>
            <person name="Chang Y."/>
            <person name="Wang S."/>
            <person name="Sekimoto S."/>
            <person name="Aerts A.L."/>
            <person name="Choi C."/>
            <person name="Clum A."/>
            <person name="LaButti K.M."/>
            <person name="Lindquist E.A."/>
            <person name="Yee Ngan C."/>
            <person name="Ohm R.A."/>
            <person name="Salamov A.A."/>
            <person name="Grigoriev I.V."/>
            <person name="Spatafora J.W."/>
            <person name="Berbee M.L."/>
        </authorList>
    </citation>
    <scope>NUCLEOTIDE SEQUENCE [LARGE SCALE GENOMIC DNA]</scope>
    <source>
        <strain evidence="9 10">JEL478</strain>
    </source>
</reference>
<keyword evidence="5" id="KW-0539">Nucleus</keyword>
<dbReference type="PANTHER" id="PTHR10252:SF8">
    <property type="entry name" value="NUCLEAR TRANSCRIPTION FACTOR Y SUBUNIT GAMMA"/>
    <property type="match status" value="1"/>
</dbReference>
<dbReference type="GO" id="GO:0001228">
    <property type="term" value="F:DNA-binding transcription activator activity, RNA polymerase II-specific"/>
    <property type="evidence" value="ECO:0007669"/>
    <property type="project" value="TreeGrafter"/>
</dbReference>
<dbReference type="STRING" id="1344416.A0A139AC59"/>
<evidence type="ECO:0000256" key="7">
    <source>
        <dbReference type="SAM" id="MobiDB-lite"/>
    </source>
</evidence>
<dbReference type="Proteomes" id="UP000070544">
    <property type="component" value="Unassembled WGS sequence"/>
</dbReference>
<dbReference type="InterPro" id="IPR009072">
    <property type="entry name" value="Histone-fold"/>
</dbReference>
<evidence type="ECO:0000259" key="8">
    <source>
        <dbReference type="Pfam" id="PF00808"/>
    </source>
</evidence>
<dbReference type="FunFam" id="1.10.20.10:FF:000062">
    <property type="entry name" value="Nuclear transcription factor Y subunit C"/>
    <property type="match status" value="1"/>
</dbReference>
<dbReference type="OrthoDB" id="1272441at2759"/>
<dbReference type="Pfam" id="PF00808">
    <property type="entry name" value="CBFD_NFYB_HMF"/>
    <property type="match status" value="1"/>
</dbReference>
<evidence type="ECO:0000256" key="1">
    <source>
        <dbReference type="ARBA" id="ARBA00004123"/>
    </source>
</evidence>
<keyword evidence="10" id="KW-1185">Reference proteome</keyword>
<name>A0A139AC59_GONPJ</name>
<dbReference type="AlphaFoldDB" id="A0A139AC59"/>
<keyword evidence="3" id="KW-0238">DNA-binding</keyword>
<dbReference type="CDD" id="cd22908">
    <property type="entry name" value="HFD_NFYC-like"/>
    <property type="match status" value="1"/>
</dbReference>
<gene>
    <name evidence="9" type="ORF">M427DRAFT_99795</name>
</gene>
<dbReference type="PANTHER" id="PTHR10252">
    <property type="entry name" value="HISTONE-LIKE TRANSCRIPTION FACTOR CCAAT-RELATED"/>
    <property type="match status" value="1"/>
</dbReference>
<feature type="domain" description="Transcription factor CBF/NF-Y/archaeal histone" evidence="8">
    <location>
        <begin position="13"/>
        <end position="79"/>
    </location>
</feature>
<sequence>MASTSLEDLKSHSLPIARVKKVMRSDEDAMKNLMISGETPMLLAKAAEIFIEEMTLRAWMHAEEDRRRTLNRSDFAQAVARSDMFDFLIDIVPRDEEWIRGNSAVVEAEAGPNGNNGLPSVSSPFRNLRSPPWL</sequence>
<evidence type="ECO:0000256" key="3">
    <source>
        <dbReference type="ARBA" id="ARBA00023125"/>
    </source>
</evidence>
<organism evidence="9 10">
    <name type="scientific">Gonapodya prolifera (strain JEL478)</name>
    <name type="common">Monoblepharis prolifera</name>
    <dbReference type="NCBI Taxonomy" id="1344416"/>
    <lineage>
        <taxon>Eukaryota</taxon>
        <taxon>Fungi</taxon>
        <taxon>Fungi incertae sedis</taxon>
        <taxon>Chytridiomycota</taxon>
        <taxon>Chytridiomycota incertae sedis</taxon>
        <taxon>Monoblepharidomycetes</taxon>
        <taxon>Monoblepharidales</taxon>
        <taxon>Gonapodyaceae</taxon>
        <taxon>Gonapodya</taxon>
    </lineage>
</organism>
<dbReference type="Gene3D" id="1.10.20.10">
    <property type="entry name" value="Histone, subunit A"/>
    <property type="match status" value="1"/>
</dbReference>
<dbReference type="OMA" id="ANEMFIM"/>
<protein>
    <submittedName>
        <fullName evidence="9">Histone-fold-containing protein</fullName>
    </submittedName>
</protein>
<evidence type="ECO:0000256" key="5">
    <source>
        <dbReference type="ARBA" id="ARBA00023242"/>
    </source>
</evidence>